<name>A0ABS9MIE2_9FIRM</name>
<reference evidence="2 3" key="1">
    <citation type="submission" date="2022-01" db="EMBL/GenBank/DDBJ databases">
        <title>Collection of gut derived symbiotic bacterial strains cultured from healthy donors.</title>
        <authorList>
            <person name="Lin H."/>
            <person name="Kohout C."/>
            <person name="Waligurski E."/>
            <person name="Pamer E.G."/>
        </authorList>
    </citation>
    <scope>NUCLEOTIDE SEQUENCE [LARGE SCALE GENOMIC DNA]</scope>
    <source>
        <strain evidence="2 3">DFI.7.58</strain>
    </source>
</reference>
<evidence type="ECO:0000313" key="2">
    <source>
        <dbReference type="EMBL" id="MCG4610012.1"/>
    </source>
</evidence>
<dbReference type="InterPro" id="IPR025054">
    <property type="entry name" value="DUF3991"/>
</dbReference>
<dbReference type="Pfam" id="PF13155">
    <property type="entry name" value="Toprim_2"/>
    <property type="match status" value="1"/>
</dbReference>
<gene>
    <name evidence="2" type="ORF">L0P57_03545</name>
</gene>
<evidence type="ECO:0000313" key="3">
    <source>
        <dbReference type="Proteomes" id="UP001298681"/>
    </source>
</evidence>
<organism evidence="2 3">
    <name type="scientific">Anaeromassilibacillus senegalensis</name>
    <dbReference type="NCBI Taxonomy" id="1673717"/>
    <lineage>
        <taxon>Bacteria</taxon>
        <taxon>Bacillati</taxon>
        <taxon>Bacillota</taxon>
        <taxon>Clostridia</taxon>
        <taxon>Eubacteriales</taxon>
        <taxon>Acutalibacteraceae</taxon>
        <taxon>Anaeromassilibacillus</taxon>
    </lineage>
</organism>
<dbReference type="EMBL" id="JAKNHQ010000003">
    <property type="protein sequence ID" value="MCG4610012.1"/>
    <property type="molecule type" value="Genomic_DNA"/>
</dbReference>
<accession>A0ABS9MIE2</accession>
<feature type="domain" description="DUF3991" evidence="1">
    <location>
        <begin position="120"/>
        <end position="195"/>
    </location>
</feature>
<dbReference type="RefSeq" id="WP_071430738.1">
    <property type="nucleotide sequence ID" value="NZ_JAKNHQ010000003.1"/>
</dbReference>
<sequence length="307" mass="35418">MSTYIHFTEEQRQRAAAVDLEEFLRFRGEKLIPSGREKRLAKDHSVTVRGNEWYDHAEERGGHAVSFVQRFYNLSYPEAVTMLLGGEVGTIYPSAAERVVEPPKPFVLPPVHSDMRRVYAYLVKHRNIDRSVVAHFARERLLYEDAKYHNAVFVGTDEEGVPRHAHKRSTNSYGKAFRLNVEGCNPRYSFHHMGTDESLYVFEAPIDMLSYITLHPEDWQRHSYVACCGTSIQPVAKMLERMPQIHTVLLCLDNDEAGHLANQRMMAQLEADYTVERLVPENKDWNDDLTTVREQKCEVNTLCQSFG</sequence>
<dbReference type="Pfam" id="PF13154">
    <property type="entry name" value="DUF3991"/>
    <property type="match status" value="1"/>
</dbReference>
<protein>
    <submittedName>
        <fullName evidence="2">DUF3991 and toprim domain-containing protein</fullName>
    </submittedName>
</protein>
<evidence type="ECO:0000259" key="1">
    <source>
        <dbReference type="Pfam" id="PF13154"/>
    </source>
</evidence>
<dbReference type="Proteomes" id="UP001298681">
    <property type="component" value="Unassembled WGS sequence"/>
</dbReference>
<dbReference type="Gene3D" id="3.40.1360.10">
    <property type="match status" value="1"/>
</dbReference>
<dbReference type="GeneID" id="97380493"/>
<dbReference type="SUPFAM" id="SSF57783">
    <property type="entry name" value="Zinc beta-ribbon"/>
    <property type="match status" value="1"/>
</dbReference>
<proteinExistence type="predicted"/>
<keyword evidence="3" id="KW-1185">Reference proteome</keyword>
<comment type="caution">
    <text evidence="2">The sequence shown here is derived from an EMBL/GenBank/DDBJ whole genome shotgun (WGS) entry which is preliminary data.</text>
</comment>
<dbReference type="SUPFAM" id="SSF56731">
    <property type="entry name" value="DNA primase core"/>
    <property type="match status" value="1"/>
</dbReference>